<reference evidence="8 9" key="1">
    <citation type="submission" date="2022-04" db="EMBL/GenBank/DDBJ databases">
        <title>Genome sequence of C. roseum typestrain.</title>
        <authorList>
            <person name="Poehlein A."/>
            <person name="Schoch T."/>
            <person name="Duerre P."/>
            <person name="Daniel R."/>
        </authorList>
    </citation>
    <scope>NUCLEOTIDE SEQUENCE [LARGE SCALE GENOMIC DNA]</scope>
    <source>
        <strain evidence="8 9">DSM 7320</strain>
    </source>
</reference>
<dbReference type="RefSeq" id="WP_077834049.1">
    <property type="nucleotide sequence ID" value="NZ_CP096983.1"/>
</dbReference>
<keyword evidence="3" id="KW-0678">Repressor</keyword>
<evidence type="ECO:0000313" key="9">
    <source>
        <dbReference type="Proteomes" id="UP000190951"/>
    </source>
</evidence>
<keyword evidence="5" id="KW-0805">Transcription regulation</keyword>
<dbReference type="SUPFAM" id="SSF101498">
    <property type="entry name" value="Anti-sigma factor FlgM"/>
    <property type="match status" value="1"/>
</dbReference>
<protein>
    <recommendedName>
        <fullName evidence="2">Negative regulator of flagellin synthesis</fullName>
    </recommendedName>
</protein>
<keyword evidence="4" id="KW-1005">Bacterial flagellum biogenesis</keyword>
<organism evidence="8 9">
    <name type="scientific">Clostridium felsineum</name>
    <dbReference type="NCBI Taxonomy" id="36839"/>
    <lineage>
        <taxon>Bacteria</taxon>
        <taxon>Bacillati</taxon>
        <taxon>Bacillota</taxon>
        <taxon>Clostridia</taxon>
        <taxon>Eubacteriales</taxon>
        <taxon>Clostridiaceae</taxon>
        <taxon>Clostridium</taxon>
    </lineage>
</organism>
<dbReference type="EMBL" id="CP096983">
    <property type="protein sequence ID" value="URZ11299.1"/>
    <property type="molecule type" value="Genomic_DNA"/>
</dbReference>
<dbReference type="GO" id="GO:0045892">
    <property type="term" value="P:negative regulation of DNA-templated transcription"/>
    <property type="evidence" value="ECO:0007669"/>
    <property type="project" value="InterPro"/>
</dbReference>
<evidence type="ECO:0000259" key="7">
    <source>
        <dbReference type="Pfam" id="PF04316"/>
    </source>
</evidence>
<evidence type="ECO:0000256" key="1">
    <source>
        <dbReference type="ARBA" id="ARBA00005322"/>
    </source>
</evidence>
<dbReference type="KEGG" id="crw:CROST_020160"/>
<dbReference type="AlphaFoldDB" id="A0A1S8L933"/>
<sequence>MKINNVGAGNKIELYNFNKNVNDIKNNTPKEKDVIEISTKGRYLSTFSQDESIQKAGTKRVEEIKKQIEQGSYKVDTNSLAKKILDHVKGREV</sequence>
<comment type="similarity">
    <text evidence="1">Belongs to the FlgM family.</text>
</comment>
<evidence type="ECO:0000256" key="2">
    <source>
        <dbReference type="ARBA" id="ARBA00017823"/>
    </source>
</evidence>
<name>A0A1S8L933_9CLOT</name>
<dbReference type="GO" id="GO:0044781">
    <property type="term" value="P:bacterial-type flagellum organization"/>
    <property type="evidence" value="ECO:0007669"/>
    <property type="project" value="UniProtKB-KW"/>
</dbReference>
<feature type="domain" description="Anti-sigma-28 factor FlgM C-terminal" evidence="7">
    <location>
        <begin position="33"/>
        <end position="86"/>
    </location>
</feature>
<gene>
    <name evidence="8" type="ORF">CROST_020160</name>
</gene>
<evidence type="ECO:0000256" key="5">
    <source>
        <dbReference type="ARBA" id="ARBA00023015"/>
    </source>
</evidence>
<evidence type="ECO:0000313" key="8">
    <source>
        <dbReference type="EMBL" id="URZ11299.1"/>
    </source>
</evidence>
<keyword evidence="9" id="KW-1185">Reference proteome</keyword>
<dbReference type="Pfam" id="PF04316">
    <property type="entry name" value="FlgM"/>
    <property type="match status" value="1"/>
</dbReference>
<dbReference type="InterPro" id="IPR035890">
    <property type="entry name" value="Anti-sigma-28_factor_FlgM_sf"/>
</dbReference>
<dbReference type="NCBIfam" id="TIGR03824">
    <property type="entry name" value="FlgM_jcvi"/>
    <property type="match status" value="1"/>
</dbReference>
<evidence type="ECO:0000256" key="4">
    <source>
        <dbReference type="ARBA" id="ARBA00022795"/>
    </source>
</evidence>
<dbReference type="InterPro" id="IPR007412">
    <property type="entry name" value="FlgM"/>
</dbReference>
<evidence type="ECO:0000256" key="3">
    <source>
        <dbReference type="ARBA" id="ARBA00022491"/>
    </source>
</evidence>
<dbReference type="InterPro" id="IPR031316">
    <property type="entry name" value="FlgM_C"/>
</dbReference>
<proteinExistence type="inferred from homology"/>
<dbReference type="STRING" id="84029.CROST_16530"/>
<dbReference type="Proteomes" id="UP000190951">
    <property type="component" value="Chromosome"/>
</dbReference>
<accession>A0A1S8L933</accession>
<evidence type="ECO:0000256" key="6">
    <source>
        <dbReference type="ARBA" id="ARBA00023163"/>
    </source>
</evidence>
<keyword evidence="6" id="KW-0804">Transcription</keyword>